<feature type="transmembrane region" description="Helical" evidence="3">
    <location>
        <begin position="1612"/>
        <end position="1630"/>
    </location>
</feature>
<dbReference type="InterPro" id="IPR003343">
    <property type="entry name" value="Big_2"/>
</dbReference>
<evidence type="ECO:0000256" key="1">
    <source>
        <dbReference type="ARBA" id="ARBA00022737"/>
    </source>
</evidence>
<gene>
    <name evidence="6" type="ORF">Tam10B_1658</name>
</gene>
<dbReference type="Proteomes" id="UP000215433">
    <property type="component" value="Unassembled WGS sequence"/>
</dbReference>
<feature type="compositionally biased region" description="Polar residues" evidence="2">
    <location>
        <begin position="463"/>
        <end position="474"/>
    </location>
</feature>
<feature type="domain" description="BIG2" evidence="5">
    <location>
        <begin position="883"/>
        <end position="966"/>
    </location>
</feature>
<sequence length="1637" mass="172732">MSGLQDRLTTAGRSLRKTWAMAITGAMVTALAVAGTAATATTASAEQTISSDSAFKNVANRVAAGPTHMLAVQKDGTVVALGDNSSGQLGTGNLNDSMYQATKVSGLSDVVAVAADQDQSFAVKKDGTVWAWGKNKGADPYVGHDTAGTLGTGSSEDTVTTPQQVKGLSDIQSISAAGNSAFAVKKDGTLWAWGQDGVAQGPSWVGWLSVKRDGYGPTFSNWITTPQQVVTNLTDGTPITDITAVATAVDSEAGVNETLALKSDGTVWSWGFNGRFKGWNGVYPYDDQGLLGTGSEDGPIEYAKQVKSLSNITSIAAGSGQFYAANKSTTTYAWGRNNDHIIENDADMLSTPAKVTLSNAKVLAVDGRHTVIVHNDGTLSERIKGSDSKVATTKIDKDADGEDFTKVVSATVSGNDYYLAVKADGSVWLHGELGNKVKFTTTAPTKIKGVTVEAPNIDDSDNKPGNSGNTNSAKTASSYIATGRNHILAVQKNGVVAMGKNNSGQLGNGTTTDPQTPMTPVTVRGLSDVISVAANDDQSFAVKSDGTVWAWGNNTGDDRYAGDKAVGILGTGSSQAQVSTPEQVKGLTKVKSISADGHAVFALKSDGTVWAWGLNGTSTNSHPIQNLLGIKKDGSSNWVTSPQQVQNLDNVKSIATTSFDVGWNETFGVKSDGTVWAWGFNGFEKNTDGVYPRDDRGLLGTDDETNSVVAEPKQVRNLTNITSITAGTGAFYAQDESDNLWEWGQNSDHILDTNELDLIKTPTRMSIKSADKSIPVRSINADGRRVALTTTTGTVYEWGDCTKSTTPHHVAKDADGSNFNNVTTVDVGGSDYAAAYDRMAYTIAVKNDGSLWAWGNFGETDWQSEKPIQIKGVTVDAPDTGVPVSSIKISGDGVKDGKRSLDVDKSVELTATVSPTNATDKSVRWTSSDESVATVSNKGGKVTAVKPGKTTITATSVSNPKVTASIEVTVYNELQITGDGVQDGKLSLKRDQSVTLTASMSGSPVNNERLEWKSSDTDIATVDAEGKVTAKTNGKTTITATLKDNGSTKISAKLEVTVAGGGFLVERDGWQFANPDKKMKLEKEQSQRLDALEQKNPATGKVLRDAYEKENNGGGLCYGMSVLSMLIYTGQTQVQYLQGNAKATHDVKEANAFPEISYYHLLKYLPSVVAGWNTDYGTPNQMPNLWSMAETAESGGEPFGILLAYYHMGNNNEPDLNTGSSHEIVGIGAETNGKWTINNRTYTKRVRVYDPNCPTGFHPSLTCHDAQYLYVDTETGYWDYPTMNTSKPGTAAASKELGAKIVAQSLDTLTGRGITDSNGIVLHTDDKTAHGLNLSVGSAGSWSYSDLALGKASGISLVPDPDGDGQSGQNIVLPSDGGDYTLTSKAETVNYSLSNGNRYLTANVTNAGSVTFTKDANARINASNGDWTLAATDNADKDRLYTYQASGSNGGNVQLARAKDIGYILTADNLHNVKVEASNISDKKALTIDTDAKAVQIKQDGSQIQALIDKDGDGVYETVIARSGDNGGDNGKDDNGNTDNPGDNKPGDNNGGNDSKNDGDHTANNNGTGTTNGTNGNSANANGQKQDNAKSKANTNATANRIRKLARTGTPILALVTLLTCLTIAGVVTLRQRRTNH</sequence>
<dbReference type="SMART" id="SM00635">
    <property type="entry name" value="BID_2"/>
    <property type="match status" value="2"/>
</dbReference>
<dbReference type="InterPro" id="IPR051210">
    <property type="entry name" value="Ub_ligase/GEF_domain"/>
</dbReference>
<evidence type="ECO:0000256" key="3">
    <source>
        <dbReference type="SAM" id="Phobius"/>
    </source>
</evidence>
<organism evidence="6 7">
    <name type="scientific">Bifidobacterium vansinderenii</name>
    <dbReference type="NCBI Taxonomy" id="1984871"/>
    <lineage>
        <taxon>Bacteria</taxon>
        <taxon>Bacillati</taxon>
        <taxon>Actinomycetota</taxon>
        <taxon>Actinomycetes</taxon>
        <taxon>Bifidobacteriales</taxon>
        <taxon>Bifidobacteriaceae</taxon>
        <taxon>Bifidobacterium</taxon>
    </lineage>
</organism>
<dbReference type="EMBL" id="NEWD01000022">
    <property type="protein sequence ID" value="OXN00085.1"/>
    <property type="molecule type" value="Genomic_DNA"/>
</dbReference>
<evidence type="ECO:0000256" key="2">
    <source>
        <dbReference type="SAM" id="MobiDB-lite"/>
    </source>
</evidence>
<feature type="signal peptide" evidence="4">
    <location>
        <begin position="1"/>
        <end position="32"/>
    </location>
</feature>
<dbReference type="InterPro" id="IPR000408">
    <property type="entry name" value="Reg_chr_condens"/>
</dbReference>
<dbReference type="Gene3D" id="2.60.40.1080">
    <property type="match status" value="2"/>
</dbReference>
<keyword evidence="4" id="KW-0732">Signal</keyword>
<feature type="region of interest" description="Disordered" evidence="2">
    <location>
        <begin position="452"/>
        <end position="474"/>
    </location>
</feature>
<dbReference type="SUPFAM" id="SSF49373">
    <property type="entry name" value="Invasin/intimin cell-adhesion fragments"/>
    <property type="match status" value="2"/>
</dbReference>
<dbReference type="PANTHER" id="PTHR22870:SF408">
    <property type="entry name" value="OS09G0560450 PROTEIN"/>
    <property type="match status" value="1"/>
</dbReference>
<evidence type="ECO:0000256" key="4">
    <source>
        <dbReference type="SAM" id="SignalP"/>
    </source>
</evidence>
<feature type="region of interest" description="Disordered" evidence="2">
    <location>
        <begin position="1519"/>
        <end position="1596"/>
    </location>
</feature>
<dbReference type="Pfam" id="PF02368">
    <property type="entry name" value="Big_2"/>
    <property type="match status" value="2"/>
</dbReference>
<comment type="caution">
    <text evidence="6">The sequence shown here is derived from an EMBL/GenBank/DDBJ whole genome shotgun (WGS) entry which is preliminary data.</text>
</comment>
<dbReference type="Gene3D" id="2.130.10.30">
    <property type="entry name" value="Regulator of chromosome condensation 1/beta-lactamase-inhibitor protein II"/>
    <property type="match status" value="4"/>
</dbReference>
<feature type="compositionally biased region" description="Low complexity" evidence="2">
    <location>
        <begin position="1562"/>
        <end position="1583"/>
    </location>
</feature>
<accession>A0A229VWT9</accession>
<dbReference type="RefSeq" id="WP_158214176.1">
    <property type="nucleotide sequence ID" value="NZ_NEWD01000022.1"/>
</dbReference>
<dbReference type="PROSITE" id="PS50012">
    <property type="entry name" value="RCC1_3"/>
    <property type="match status" value="5"/>
</dbReference>
<dbReference type="InterPro" id="IPR008964">
    <property type="entry name" value="Invasin/intimin_cell_adhesion"/>
</dbReference>
<dbReference type="PANTHER" id="PTHR22870">
    <property type="entry name" value="REGULATOR OF CHROMOSOME CONDENSATION"/>
    <property type="match status" value="1"/>
</dbReference>
<evidence type="ECO:0000313" key="7">
    <source>
        <dbReference type="Proteomes" id="UP000215433"/>
    </source>
</evidence>
<keyword evidence="3" id="KW-1133">Transmembrane helix</keyword>
<feature type="chain" id="PRO_5038925035" evidence="4">
    <location>
        <begin position="33"/>
        <end position="1637"/>
    </location>
</feature>
<name>A0A229VWT9_9BIFI</name>
<evidence type="ECO:0000313" key="6">
    <source>
        <dbReference type="EMBL" id="OXN00085.1"/>
    </source>
</evidence>
<evidence type="ECO:0000259" key="5">
    <source>
        <dbReference type="SMART" id="SM00635"/>
    </source>
</evidence>
<keyword evidence="7" id="KW-1185">Reference proteome</keyword>
<dbReference type="InterPro" id="IPR009091">
    <property type="entry name" value="RCC1/BLIP-II"/>
</dbReference>
<keyword evidence="1" id="KW-0677">Repeat</keyword>
<feature type="domain" description="BIG2" evidence="5">
    <location>
        <begin position="970"/>
        <end position="1052"/>
    </location>
</feature>
<dbReference type="SUPFAM" id="SSF50985">
    <property type="entry name" value="RCC1/BLIP-II"/>
    <property type="match status" value="3"/>
</dbReference>
<protein>
    <submittedName>
        <fullName evidence="6">ChiA12</fullName>
    </submittedName>
</protein>
<keyword evidence="3" id="KW-0472">Membrane</keyword>
<reference evidence="6 7" key="1">
    <citation type="submission" date="2017-05" db="EMBL/GenBank/DDBJ databases">
        <title>Bifidobacterium vansinderenii sp. nov.</title>
        <authorList>
            <person name="Lugli G.A."/>
            <person name="Duranti S."/>
            <person name="Mangifesta M."/>
        </authorList>
    </citation>
    <scope>NUCLEOTIDE SEQUENCE [LARGE SCALE GENOMIC DNA]</scope>
    <source>
        <strain evidence="6 7">Tam10B</strain>
    </source>
</reference>
<keyword evidence="3" id="KW-0812">Transmembrane</keyword>
<dbReference type="Pfam" id="PF00415">
    <property type="entry name" value="RCC1"/>
    <property type="match status" value="1"/>
</dbReference>
<proteinExistence type="predicted"/>
<feature type="compositionally biased region" description="Low complexity" evidence="2">
    <location>
        <begin position="1537"/>
        <end position="1554"/>
    </location>
</feature>
<dbReference type="OrthoDB" id="9779128at2"/>